<reference evidence="2" key="1">
    <citation type="journal article" date="2023" name="Nat. Commun.">
        <title>Diploid and tetraploid genomes of Acorus and the evolution of monocots.</title>
        <authorList>
            <person name="Ma L."/>
            <person name="Liu K.W."/>
            <person name="Li Z."/>
            <person name="Hsiao Y.Y."/>
            <person name="Qi Y."/>
            <person name="Fu T."/>
            <person name="Tang G.D."/>
            <person name="Zhang D."/>
            <person name="Sun W.H."/>
            <person name="Liu D.K."/>
            <person name="Li Y."/>
            <person name="Chen G.Z."/>
            <person name="Liu X.D."/>
            <person name="Liao X.Y."/>
            <person name="Jiang Y.T."/>
            <person name="Yu X."/>
            <person name="Hao Y."/>
            <person name="Huang J."/>
            <person name="Zhao X.W."/>
            <person name="Ke S."/>
            <person name="Chen Y.Y."/>
            <person name="Wu W.L."/>
            <person name="Hsu J.L."/>
            <person name="Lin Y.F."/>
            <person name="Huang M.D."/>
            <person name="Li C.Y."/>
            <person name="Huang L."/>
            <person name="Wang Z.W."/>
            <person name="Zhao X."/>
            <person name="Zhong W.Y."/>
            <person name="Peng D.H."/>
            <person name="Ahmad S."/>
            <person name="Lan S."/>
            <person name="Zhang J.S."/>
            <person name="Tsai W.C."/>
            <person name="Van de Peer Y."/>
            <person name="Liu Z.J."/>
        </authorList>
    </citation>
    <scope>NUCLEOTIDE SEQUENCE</scope>
    <source>
        <strain evidence="2">CP</strain>
    </source>
</reference>
<dbReference type="Gene3D" id="1.25.40.10">
    <property type="entry name" value="Tetratricopeptide repeat domain"/>
    <property type="match status" value="1"/>
</dbReference>
<evidence type="ECO:0000256" key="1">
    <source>
        <dbReference type="ARBA" id="ARBA00022737"/>
    </source>
</evidence>
<dbReference type="GO" id="GO:0003723">
    <property type="term" value="F:RNA binding"/>
    <property type="evidence" value="ECO:0007669"/>
    <property type="project" value="InterPro"/>
</dbReference>
<protein>
    <submittedName>
        <fullName evidence="2">Pentatricopeptide repeat-containing protein</fullName>
    </submittedName>
</protein>
<dbReference type="GO" id="GO:0009451">
    <property type="term" value="P:RNA modification"/>
    <property type="evidence" value="ECO:0007669"/>
    <property type="project" value="InterPro"/>
</dbReference>
<organism evidence="2 3">
    <name type="scientific">Acorus calamus</name>
    <name type="common">Sweet flag</name>
    <dbReference type="NCBI Taxonomy" id="4465"/>
    <lineage>
        <taxon>Eukaryota</taxon>
        <taxon>Viridiplantae</taxon>
        <taxon>Streptophyta</taxon>
        <taxon>Embryophyta</taxon>
        <taxon>Tracheophyta</taxon>
        <taxon>Spermatophyta</taxon>
        <taxon>Magnoliopsida</taxon>
        <taxon>Liliopsida</taxon>
        <taxon>Acoraceae</taxon>
        <taxon>Acorus</taxon>
    </lineage>
</organism>
<dbReference type="Proteomes" id="UP001180020">
    <property type="component" value="Unassembled WGS sequence"/>
</dbReference>
<dbReference type="PANTHER" id="PTHR47926">
    <property type="entry name" value="PENTATRICOPEPTIDE REPEAT-CONTAINING PROTEIN"/>
    <property type="match status" value="1"/>
</dbReference>
<evidence type="ECO:0000313" key="3">
    <source>
        <dbReference type="Proteomes" id="UP001180020"/>
    </source>
</evidence>
<dbReference type="InterPro" id="IPR002885">
    <property type="entry name" value="PPR_rpt"/>
</dbReference>
<comment type="caution">
    <text evidence="2">The sequence shown here is derived from an EMBL/GenBank/DDBJ whole genome shotgun (WGS) entry which is preliminary data.</text>
</comment>
<sequence>MEHYACVVDMLGRAGRFDDAEDFMEHMKVRPNGSVYGALLGACQVHRNIKLGERVAHKLFELEPNNAGNYVMLSNLALDGWSAISRLATDSPSWFRVEAPNALQGFHSALMKGVVIAYLHVVILVQPSWRNLP</sequence>
<keyword evidence="3" id="KW-1185">Reference proteome</keyword>
<reference evidence="2" key="2">
    <citation type="submission" date="2023-06" db="EMBL/GenBank/DDBJ databases">
        <authorList>
            <person name="Ma L."/>
            <person name="Liu K.-W."/>
            <person name="Li Z."/>
            <person name="Hsiao Y.-Y."/>
            <person name="Qi Y."/>
            <person name="Fu T."/>
            <person name="Tang G."/>
            <person name="Zhang D."/>
            <person name="Sun W.-H."/>
            <person name="Liu D.-K."/>
            <person name="Li Y."/>
            <person name="Chen G.-Z."/>
            <person name="Liu X.-D."/>
            <person name="Liao X.-Y."/>
            <person name="Jiang Y.-T."/>
            <person name="Yu X."/>
            <person name="Hao Y."/>
            <person name="Huang J."/>
            <person name="Zhao X.-W."/>
            <person name="Ke S."/>
            <person name="Chen Y.-Y."/>
            <person name="Wu W.-L."/>
            <person name="Hsu J.-L."/>
            <person name="Lin Y.-F."/>
            <person name="Huang M.-D."/>
            <person name="Li C.-Y."/>
            <person name="Huang L."/>
            <person name="Wang Z.-W."/>
            <person name="Zhao X."/>
            <person name="Zhong W.-Y."/>
            <person name="Peng D.-H."/>
            <person name="Ahmad S."/>
            <person name="Lan S."/>
            <person name="Zhang J.-S."/>
            <person name="Tsai W.-C."/>
            <person name="Van De Peer Y."/>
            <person name="Liu Z.-J."/>
        </authorList>
    </citation>
    <scope>NUCLEOTIDE SEQUENCE</scope>
    <source>
        <strain evidence="2">CP</strain>
        <tissue evidence="2">Leaves</tissue>
    </source>
</reference>
<evidence type="ECO:0000313" key="2">
    <source>
        <dbReference type="EMBL" id="KAK1291623.1"/>
    </source>
</evidence>
<gene>
    <name evidence="2" type="primary">PCMP-H85</name>
    <name evidence="2" type="ORF">QJS10_CPB17g00966</name>
</gene>
<accession>A0AAV9CU79</accession>
<proteinExistence type="predicted"/>
<dbReference type="PANTHER" id="PTHR47926:SF452">
    <property type="entry name" value="PENTATRICOPEPTIDE REPEAT-CONTAINING PROTEIN"/>
    <property type="match status" value="1"/>
</dbReference>
<dbReference type="NCBIfam" id="TIGR00756">
    <property type="entry name" value="PPR"/>
    <property type="match status" value="1"/>
</dbReference>
<dbReference type="AlphaFoldDB" id="A0AAV9CU79"/>
<name>A0AAV9CU79_ACOCL</name>
<dbReference type="InterPro" id="IPR046960">
    <property type="entry name" value="PPR_At4g14850-like_plant"/>
</dbReference>
<dbReference type="EMBL" id="JAUJYO010000017">
    <property type="protein sequence ID" value="KAK1291623.1"/>
    <property type="molecule type" value="Genomic_DNA"/>
</dbReference>
<dbReference type="InterPro" id="IPR011990">
    <property type="entry name" value="TPR-like_helical_dom_sf"/>
</dbReference>
<keyword evidence="1" id="KW-0677">Repeat</keyword>